<dbReference type="Gene3D" id="3.40.710.10">
    <property type="entry name" value="DD-peptidase/beta-lactamase superfamily"/>
    <property type="match status" value="1"/>
</dbReference>
<organism evidence="5 6">
    <name type="scientific">Mucilaginibacter agri</name>
    <dbReference type="NCBI Taxonomy" id="2695265"/>
    <lineage>
        <taxon>Bacteria</taxon>
        <taxon>Pseudomonadati</taxon>
        <taxon>Bacteroidota</taxon>
        <taxon>Sphingobacteriia</taxon>
        <taxon>Sphingobacteriales</taxon>
        <taxon>Sphingobacteriaceae</taxon>
        <taxon>Mucilaginibacter</taxon>
    </lineage>
</organism>
<dbReference type="InterPro" id="IPR050491">
    <property type="entry name" value="AmpC-like"/>
</dbReference>
<comment type="subcellular location">
    <subcellularLocation>
        <location evidence="1">Membrane</location>
    </subcellularLocation>
</comment>
<evidence type="ECO:0000256" key="1">
    <source>
        <dbReference type="ARBA" id="ARBA00004370"/>
    </source>
</evidence>
<dbReference type="AlphaFoldDB" id="A0A966DUK4"/>
<gene>
    <name evidence="5" type="ORF">GSY63_14325</name>
</gene>
<dbReference type="RefSeq" id="WP_166586513.1">
    <property type="nucleotide sequence ID" value="NZ_WWEO01000043.1"/>
</dbReference>
<reference evidence="5" key="2">
    <citation type="submission" date="2020-10" db="EMBL/GenBank/DDBJ databases">
        <title>Mucilaginibacter sp. nov., isolated from soil.</title>
        <authorList>
            <person name="Jeon C.O."/>
        </authorList>
    </citation>
    <scope>NUCLEOTIDE SEQUENCE</scope>
    <source>
        <strain evidence="5">R11</strain>
    </source>
</reference>
<sequence>MRKVYLIVAIWVTAQAVVAQPLKVSAFIDSFVVKNNFNGTVLIAKEGVVGYKKSFGLANFQLNVPNNPDTRYKVASITKAFTSVLILQLYEQGKIDLNKTISAYLPDYKGEGADKVSVVQLLNMTSGIHNMDTGATFESVLKNGIPQYQHPYTSDEMLTLFSSGKLETEPGKVWDYNNADYIILGKIIEHVTGKTFEENLTTNILQPLQMANSGIAHQQNIIDRMADTYFYRADIKALVNDLPVYIENWYAAGAMYSTVDDILKFSNALFGKKLLKQATLNLMFTSGLGEYGYGVWVYKDYDINHKMYTIIKRPGSIMGAQAMLFHVLENGSTIIILSNTGTTSLDDFAARIAEKVVD</sequence>
<keyword evidence="3" id="KW-0732">Signal</keyword>
<accession>A0A966DUK4</accession>
<dbReference type="GO" id="GO:0016787">
    <property type="term" value="F:hydrolase activity"/>
    <property type="evidence" value="ECO:0007669"/>
    <property type="project" value="UniProtKB-KW"/>
</dbReference>
<feature type="signal peptide" evidence="3">
    <location>
        <begin position="1"/>
        <end position="19"/>
    </location>
</feature>
<evidence type="ECO:0000313" key="5">
    <source>
        <dbReference type="EMBL" id="NCD70541.1"/>
    </source>
</evidence>
<dbReference type="Pfam" id="PF00144">
    <property type="entry name" value="Beta-lactamase"/>
    <property type="match status" value="1"/>
</dbReference>
<reference evidence="5" key="1">
    <citation type="submission" date="2020-01" db="EMBL/GenBank/DDBJ databases">
        <authorList>
            <person name="Seo Y.L."/>
        </authorList>
    </citation>
    <scope>NUCLEOTIDE SEQUENCE</scope>
    <source>
        <strain evidence="5">R11</strain>
    </source>
</reference>
<dbReference type="InterPro" id="IPR012338">
    <property type="entry name" value="Beta-lactam/transpept-like"/>
</dbReference>
<dbReference type="EMBL" id="WWEO01000043">
    <property type="protein sequence ID" value="NCD70541.1"/>
    <property type="molecule type" value="Genomic_DNA"/>
</dbReference>
<proteinExistence type="predicted"/>
<dbReference type="SUPFAM" id="SSF56601">
    <property type="entry name" value="beta-lactamase/transpeptidase-like"/>
    <property type="match status" value="1"/>
</dbReference>
<evidence type="ECO:0000256" key="2">
    <source>
        <dbReference type="ARBA" id="ARBA00023136"/>
    </source>
</evidence>
<dbReference type="Proteomes" id="UP000638732">
    <property type="component" value="Unassembled WGS sequence"/>
</dbReference>
<keyword evidence="2" id="KW-0472">Membrane</keyword>
<keyword evidence="6" id="KW-1185">Reference proteome</keyword>
<evidence type="ECO:0000256" key="3">
    <source>
        <dbReference type="SAM" id="SignalP"/>
    </source>
</evidence>
<feature type="chain" id="PRO_5036754109" evidence="3">
    <location>
        <begin position="20"/>
        <end position="358"/>
    </location>
</feature>
<name>A0A966DUK4_9SPHI</name>
<evidence type="ECO:0000313" key="6">
    <source>
        <dbReference type="Proteomes" id="UP000638732"/>
    </source>
</evidence>
<keyword evidence="5" id="KW-0378">Hydrolase</keyword>
<dbReference type="InterPro" id="IPR001466">
    <property type="entry name" value="Beta-lactam-related"/>
</dbReference>
<protein>
    <submittedName>
        <fullName evidence="5">Serine hydrolase</fullName>
    </submittedName>
</protein>
<evidence type="ECO:0000259" key="4">
    <source>
        <dbReference type="Pfam" id="PF00144"/>
    </source>
</evidence>
<comment type="caution">
    <text evidence="5">The sequence shown here is derived from an EMBL/GenBank/DDBJ whole genome shotgun (WGS) entry which is preliminary data.</text>
</comment>
<dbReference type="GO" id="GO:0016020">
    <property type="term" value="C:membrane"/>
    <property type="evidence" value="ECO:0007669"/>
    <property type="project" value="UniProtKB-SubCell"/>
</dbReference>
<dbReference type="PANTHER" id="PTHR46825:SF11">
    <property type="entry name" value="PENICILLIN-BINDING PROTEIN 4"/>
    <property type="match status" value="1"/>
</dbReference>
<feature type="domain" description="Beta-lactamase-related" evidence="4">
    <location>
        <begin position="38"/>
        <end position="350"/>
    </location>
</feature>
<dbReference type="PANTHER" id="PTHR46825">
    <property type="entry name" value="D-ALANYL-D-ALANINE-CARBOXYPEPTIDASE/ENDOPEPTIDASE AMPH"/>
    <property type="match status" value="1"/>
</dbReference>